<evidence type="ECO:0000313" key="2">
    <source>
        <dbReference type="EMBL" id="MBC3798648.1"/>
    </source>
</evidence>
<dbReference type="PROSITE" id="PS50943">
    <property type="entry name" value="HTH_CROC1"/>
    <property type="match status" value="1"/>
</dbReference>
<dbReference type="CDD" id="cd00093">
    <property type="entry name" value="HTH_XRE"/>
    <property type="match status" value="1"/>
</dbReference>
<dbReference type="EMBL" id="WJBB01000047">
    <property type="protein sequence ID" value="MBC3798648.1"/>
    <property type="molecule type" value="Genomic_DNA"/>
</dbReference>
<keyword evidence="3" id="KW-1185">Reference proteome</keyword>
<dbReference type="Gene3D" id="1.10.260.40">
    <property type="entry name" value="lambda repressor-like DNA-binding domains"/>
    <property type="match status" value="1"/>
</dbReference>
<dbReference type="RefSeq" id="WP_148603981.1">
    <property type="nucleotide sequence ID" value="NZ_RXYB01000011.1"/>
</dbReference>
<dbReference type="InterPro" id="IPR010982">
    <property type="entry name" value="Lambda_DNA-bd_dom_sf"/>
</dbReference>
<evidence type="ECO:0000313" key="3">
    <source>
        <dbReference type="Proteomes" id="UP000653358"/>
    </source>
</evidence>
<dbReference type="Pfam" id="PF01381">
    <property type="entry name" value="HTH_3"/>
    <property type="match status" value="1"/>
</dbReference>
<feature type="domain" description="HTH cro/C1-type" evidence="1">
    <location>
        <begin position="18"/>
        <end position="66"/>
    </location>
</feature>
<dbReference type="InterPro" id="IPR001387">
    <property type="entry name" value="Cro/C1-type_HTH"/>
</dbReference>
<proteinExistence type="predicted"/>
<name>A0ABR6WQ99_9FIRM</name>
<evidence type="ECO:0000259" key="1">
    <source>
        <dbReference type="PROSITE" id="PS50943"/>
    </source>
</evidence>
<organism evidence="2 3">
    <name type="scientific">Acetobacterium tundrae</name>
    <dbReference type="NCBI Taxonomy" id="132932"/>
    <lineage>
        <taxon>Bacteria</taxon>
        <taxon>Bacillati</taxon>
        <taxon>Bacillota</taxon>
        <taxon>Clostridia</taxon>
        <taxon>Eubacteriales</taxon>
        <taxon>Eubacteriaceae</taxon>
        <taxon>Acetobacterium</taxon>
    </lineage>
</organism>
<gene>
    <name evidence="2" type="ORF">GH807_16665</name>
</gene>
<protein>
    <submittedName>
        <fullName evidence="2">Helix-turn-helix domain-containing protein</fullName>
    </submittedName>
</protein>
<comment type="caution">
    <text evidence="2">The sequence shown here is derived from an EMBL/GenBank/DDBJ whole genome shotgun (WGS) entry which is preliminary data.</text>
</comment>
<sequence>MKLTKTVYRKRGKMIIKVKKLRENANMTQEEMAEQLGLSSANAYSLKEREERRFSLEKARVIAKFFRLLY</sequence>
<dbReference type="Proteomes" id="UP000653358">
    <property type="component" value="Unassembled WGS sequence"/>
</dbReference>
<dbReference type="SUPFAM" id="SSF47413">
    <property type="entry name" value="lambda repressor-like DNA-binding domains"/>
    <property type="match status" value="1"/>
</dbReference>
<dbReference type="SMART" id="SM00530">
    <property type="entry name" value="HTH_XRE"/>
    <property type="match status" value="1"/>
</dbReference>
<accession>A0ABR6WQ99</accession>
<reference evidence="2 3" key="1">
    <citation type="journal article" date="2020" name="mSystems">
        <title>Defining Genomic and Predicted Metabolic Features of the Acetobacterium Genus.</title>
        <authorList>
            <person name="Ross D.E."/>
            <person name="Marshall C.W."/>
            <person name="Gulliver D."/>
            <person name="May H.D."/>
            <person name="Norman R.S."/>
        </authorList>
    </citation>
    <scope>NUCLEOTIDE SEQUENCE [LARGE SCALE GENOMIC DNA]</scope>
    <source>
        <strain evidence="2 3">DSM 9173</strain>
    </source>
</reference>